<accession>A0A098S954</accession>
<dbReference type="Proteomes" id="UP000029736">
    <property type="component" value="Unassembled WGS sequence"/>
</dbReference>
<evidence type="ECO:0000313" key="2">
    <source>
        <dbReference type="EMBL" id="KGE89094.1"/>
    </source>
</evidence>
<gene>
    <name evidence="2" type="ORF">IX84_04795</name>
</gene>
<proteinExistence type="predicted"/>
<keyword evidence="3" id="KW-1185">Reference proteome</keyword>
<sequence>MWSDLKAVIAWFRGEQEPDATDTDIGVASLMRLVAANTMANIRKAQEQADRLPYQSDEPLDNAPASADSRPTIPFSPSRQGGLPTSDAPGSASAQGDEQEPPQEA</sequence>
<organism evidence="2 3">
    <name type="scientific">Phaeodactylibacter xiamenensis</name>
    <dbReference type="NCBI Taxonomy" id="1524460"/>
    <lineage>
        <taxon>Bacteria</taxon>
        <taxon>Pseudomonadati</taxon>
        <taxon>Bacteroidota</taxon>
        <taxon>Saprospiria</taxon>
        <taxon>Saprospirales</taxon>
        <taxon>Haliscomenobacteraceae</taxon>
        <taxon>Phaeodactylibacter</taxon>
    </lineage>
</organism>
<reference evidence="2 3" key="1">
    <citation type="journal article" date="2014" name="Int. J. Syst. Evol. Microbiol.">
        <title>Phaeodactylibacter xiamenensis gen. nov., sp. nov., a member of the family Saprospiraceae isolated from the marine alga Phaeodactylum tricornutum.</title>
        <authorList>
            <person name="Chen Z.Jr."/>
            <person name="Lei X."/>
            <person name="Lai Q."/>
            <person name="Li Y."/>
            <person name="Zhang B."/>
            <person name="Zhang J."/>
            <person name="Zhang H."/>
            <person name="Yang L."/>
            <person name="Zheng W."/>
            <person name="Tian Y."/>
            <person name="Yu Z."/>
            <person name="Xu H.Jr."/>
            <person name="Zheng T."/>
        </authorList>
    </citation>
    <scope>NUCLEOTIDE SEQUENCE [LARGE SCALE GENOMIC DNA]</scope>
    <source>
        <strain evidence="2 3">KD52</strain>
    </source>
</reference>
<protein>
    <submittedName>
        <fullName evidence="2">Uncharacterized protein</fullName>
    </submittedName>
</protein>
<name>A0A098S954_9BACT</name>
<evidence type="ECO:0000256" key="1">
    <source>
        <dbReference type="SAM" id="MobiDB-lite"/>
    </source>
</evidence>
<dbReference type="AlphaFoldDB" id="A0A098S954"/>
<feature type="region of interest" description="Disordered" evidence="1">
    <location>
        <begin position="46"/>
        <end position="105"/>
    </location>
</feature>
<dbReference type="EMBL" id="JPOS01000012">
    <property type="protein sequence ID" value="KGE89094.1"/>
    <property type="molecule type" value="Genomic_DNA"/>
</dbReference>
<comment type="caution">
    <text evidence="2">The sequence shown here is derived from an EMBL/GenBank/DDBJ whole genome shotgun (WGS) entry which is preliminary data.</text>
</comment>
<evidence type="ECO:0000313" key="3">
    <source>
        <dbReference type="Proteomes" id="UP000029736"/>
    </source>
</evidence>